<dbReference type="Pfam" id="PF00535">
    <property type="entry name" value="Glycos_transf_2"/>
    <property type="match status" value="1"/>
</dbReference>
<comment type="similarity">
    <text evidence="8">Belongs to the glycosyltransferase 2 family. CrtQ subfamily.</text>
</comment>
<organism evidence="11 12">
    <name type="scientific">Nonomuraea soli</name>
    <dbReference type="NCBI Taxonomy" id="1032476"/>
    <lineage>
        <taxon>Bacteria</taxon>
        <taxon>Bacillati</taxon>
        <taxon>Actinomycetota</taxon>
        <taxon>Actinomycetes</taxon>
        <taxon>Streptosporangiales</taxon>
        <taxon>Streptosporangiaceae</taxon>
        <taxon>Nonomuraea</taxon>
    </lineage>
</organism>
<comment type="subcellular location">
    <subcellularLocation>
        <location evidence="1">Cell membrane</location>
    </subcellularLocation>
</comment>
<gene>
    <name evidence="11" type="ORF">HNR30_009359</name>
</gene>
<keyword evidence="12" id="KW-1185">Reference proteome</keyword>
<comment type="caution">
    <text evidence="11">The sequence shown here is derived from an EMBL/GenBank/DDBJ whole genome shotgun (WGS) entry which is preliminary data.</text>
</comment>
<evidence type="ECO:0000256" key="9">
    <source>
        <dbReference type="ARBA" id="ARBA00040345"/>
    </source>
</evidence>
<dbReference type="InterPro" id="IPR029044">
    <property type="entry name" value="Nucleotide-diphossugar_trans"/>
</dbReference>
<protein>
    <recommendedName>
        <fullName evidence="9">4,4'-diaponeurosporenoate glycosyltransferase</fullName>
    </recommendedName>
</protein>
<evidence type="ECO:0000256" key="5">
    <source>
        <dbReference type="ARBA" id="ARBA00023136"/>
    </source>
</evidence>
<keyword evidence="3" id="KW-0328">Glycosyltransferase</keyword>
<keyword evidence="4 11" id="KW-0808">Transferase</keyword>
<evidence type="ECO:0000256" key="8">
    <source>
        <dbReference type="ARBA" id="ARBA00038120"/>
    </source>
</evidence>
<name>A0A7W0HW68_9ACTN</name>
<evidence type="ECO:0000313" key="12">
    <source>
        <dbReference type="Proteomes" id="UP000530928"/>
    </source>
</evidence>
<evidence type="ECO:0000256" key="3">
    <source>
        <dbReference type="ARBA" id="ARBA00022676"/>
    </source>
</evidence>
<evidence type="ECO:0000256" key="7">
    <source>
        <dbReference type="ARBA" id="ARBA00037904"/>
    </source>
</evidence>
<comment type="function">
    <text evidence="6">Catalyzes the glycosylation of 4,4'-diaponeurosporenoate, i.e. the esterification of glucose at the C1'' position with the carboxyl group of 4,4'-diaponeurosporenic acid, to form glycosyl-4,4'-diaponeurosporenoate. This is a step in the biosynthesis of staphyloxanthin, an orange pigment present in most staphylococci strains.</text>
</comment>
<evidence type="ECO:0000259" key="10">
    <source>
        <dbReference type="Pfam" id="PF00535"/>
    </source>
</evidence>
<dbReference type="PANTHER" id="PTHR43646">
    <property type="entry name" value="GLYCOSYLTRANSFERASE"/>
    <property type="match status" value="1"/>
</dbReference>
<keyword evidence="5" id="KW-0472">Membrane</keyword>
<evidence type="ECO:0000256" key="6">
    <source>
        <dbReference type="ARBA" id="ARBA00037281"/>
    </source>
</evidence>
<proteinExistence type="inferred from homology"/>
<dbReference type="SUPFAM" id="SSF53448">
    <property type="entry name" value="Nucleotide-diphospho-sugar transferases"/>
    <property type="match status" value="1"/>
</dbReference>
<dbReference type="InterPro" id="IPR001173">
    <property type="entry name" value="Glyco_trans_2-like"/>
</dbReference>
<dbReference type="PANTHER" id="PTHR43646:SF2">
    <property type="entry name" value="GLYCOSYLTRANSFERASE 2-LIKE DOMAIN-CONTAINING PROTEIN"/>
    <property type="match status" value="1"/>
</dbReference>
<evidence type="ECO:0000313" key="11">
    <source>
        <dbReference type="EMBL" id="MBA2897953.1"/>
    </source>
</evidence>
<dbReference type="RefSeq" id="WP_220134771.1">
    <property type="nucleotide sequence ID" value="NZ_BAABAM010000018.1"/>
</dbReference>
<comment type="pathway">
    <text evidence="7">Carotenoid biosynthesis; staphyloxanthin biosynthesis; staphyloxanthin from farnesyl diphosphate: step 4/5.</text>
</comment>
<feature type="domain" description="Glycosyltransferase 2-like" evidence="10">
    <location>
        <begin position="2"/>
        <end position="108"/>
    </location>
</feature>
<dbReference type="AlphaFoldDB" id="A0A7W0HW68"/>
<dbReference type="GO" id="GO:0005886">
    <property type="term" value="C:plasma membrane"/>
    <property type="evidence" value="ECO:0007669"/>
    <property type="project" value="UniProtKB-SubCell"/>
</dbReference>
<dbReference type="EMBL" id="JACDUR010000015">
    <property type="protein sequence ID" value="MBA2897953.1"/>
    <property type="molecule type" value="Genomic_DNA"/>
</dbReference>
<reference evidence="11 12" key="1">
    <citation type="submission" date="2020-07" db="EMBL/GenBank/DDBJ databases">
        <title>Genomic Encyclopedia of Type Strains, Phase IV (KMG-IV): sequencing the most valuable type-strain genomes for metagenomic binning, comparative biology and taxonomic classification.</title>
        <authorList>
            <person name="Goeker M."/>
        </authorList>
    </citation>
    <scope>NUCLEOTIDE SEQUENCE [LARGE SCALE GENOMIC DNA]</scope>
    <source>
        <strain evidence="11 12">DSM 45533</strain>
    </source>
</reference>
<dbReference type="Proteomes" id="UP000530928">
    <property type="component" value="Unassembled WGS sequence"/>
</dbReference>
<accession>A0A7W0HW68</accession>
<evidence type="ECO:0000256" key="4">
    <source>
        <dbReference type="ARBA" id="ARBA00022679"/>
    </source>
</evidence>
<dbReference type="Gene3D" id="3.90.550.10">
    <property type="entry name" value="Spore Coat Polysaccharide Biosynthesis Protein SpsA, Chain A"/>
    <property type="match status" value="1"/>
</dbReference>
<sequence>MSIVIPAHNEAAVVGRLLSALQPSEFDIVVVANGCTDSTAAVAASHGARVIETPVPSKREALRLGDQAAVGFPRLYVDADVVIGADDVRKLCDALGAGGVLASAPERDLALADRPLGVRWYYSVWSRLPEVASQLFGRGVIAVSEEGNKRIMELPQVMADDLAASMAFSASERTVVRGARVEIQTPRTVEDLLRRRIRAVTSVAEYEQSSSSSARTGLGDLARIAVLRPLQVVWFMTVAVLARRAGRKMIAAGDYSTWLRDESSRNPQA</sequence>
<evidence type="ECO:0000256" key="1">
    <source>
        <dbReference type="ARBA" id="ARBA00004236"/>
    </source>
</evidence>
<keyword evidence="2" id="KW-1003">Cell membrane</keyword>
<dbReference type="GO" id="GO:0016757">
    <property type="term" value="F:glycosyltransferase activity"/>
    <property type="evidence" value="ECO:0007669"/>
    <property type="project" value="UniProtKB-KW"/>
</dbReference>
<evidence type="ECO:0000256" key="2">
    <source>
        <dbReference type="ARBA" id="ARBA00022475"/>
    </source>
</evidence>